<dbReference type="OrthoDB" id="313369at2759"/>
<keyword evidence="1" id="KW-1133">Transmembrane helix</keyword>
<dbReference type="PANTHER" id="PTHR31102">
    <property type="match status" value="1"/>
</dbReference>
<dbReference type="OMA" id="VPMKRAF"/>
<protein>
    <submittedName>
        <fullName evidence="2">Mitochondrial sodium hydrogen exchanger 9b2</fullName>
    </submittedName>
</protein>
<reference evidence="2 3" key="1">
    <citation type="submission" date="2014-06" db="EMBL/GenBank/DDBJ databases">
        <authorList>
            <person name="Swart Estienne"/>
        </authorList>
    </citation>
    <scope>NUCLEOTIDE SEQUENCE [LARGE SCALE GENOMIC DNA]</scope>
    <source>
        <strain evidence="2 3">130c</strain>
    </source>
</reference>
<dbReference type="PANTHER" id="PTHR31102:SF1">
    <property type="entry name" value="CATION_H+ EXCHANGER DOMAIN-CONTAINING PROTEIN"/>
    <property type="match status" value="1"/>
</dbReference>
<name>A0A078B413_STYLE</name>
<evidence type="ECO:0000313" key="2">
    <source>
        <dbReference type="EMBL" id="CDW88253.1"/>
    </source>
</evidence>
<feature type="transmembrane region" description="Helical" evidence="1">
    <location>
        <begin position="254"/>
        <end position="271"/>
    </location>
</feature>
<keyword evidence="1" id="KW-0812">Transmembrane</keyword>
<keyword evidence="3" id="KW-1185">Reference proteome</keyword>
<feature type="transmembrane region" description="Helical" evidence="1">
    <location>
        <begin position="217"/>
        <end position="242"/>
    </location>
</feature>
<dbReference type="InParanoid" id="A0A078B413"/>
<dbReference type="EMBL" id="CCKQ01016380">
    <property type="protein sequence ID" value="CDW88253.1"/>
    <property type="molecule type" value="Genomic_DNA"/>
</dbReference>
<accession>A0A078B413</accession>
<sequence length="484" mass="53535">MKLSQYQIKEQVSALAIAIFISFGGALLTGIFFGFQFPSLGRFKGYRWKPIIKVLQVPSLTIMIILGCLSRNYIGGIMNAYPLRWTVVIKSICLSILLTRSGLLMNIRRNYFTVAALSIIPQICEVITIALISYGLFKMPITLCFTLGYSIACLGPSVMIPVHLYLNGQGYGKDKAILSQLIVAGIFEDTHCIIFFGICQTIAYYQNSMQTTQSYGLTIGLLFVDNLIGIAVGILLGLSGLIFRCLCQNNLTQYIKLCFVVICCIGIGVSGEESSFINAKYITSLTFGITLQRTWGQSRPINELKWFQWCLGPIYFSSVGGAVNLSAMRQSDIGYGVVCIMSGLVVRLLTVIQVSQFSKVKFNFKEKLFMAISWIPKTAVLSTQGSAILNDAIDQNNTQMIEYGKIIQTISVLSIIITAPIGAILINTLGPLLLQQKNEQQQDTAIEIPIQLEEKQIQQIASSNKFQSQENNKLVTNSTEVDDK</sequence>
<feature type="transmembrane region" description="Helical" evidence="1">
    <location>
        <begin position="333"/>
        <end position="352"/>
    </location>
</feature>
<feature type="transmembrane region" description="Helical" evidence="1">
    <location>
        <begin position="410"/>
        <end position="434"/>
    </location>
</feature>
<gene>
    <name evidence="2" type="primary">Contig7177.g7683</name>
    <name evidence="2" type="ORF">STYLEM_17371</name>
</gene>
<feature type="transmembrane region" description="Helical" evidence="1">
    <location>
        <begin position="80"/>
        <end position="99"/>
    </location>
</feature>
<feature type="transmembrane region" description="Helical" evidence="1">
    <location>
        <begin position="178"/>
        <end position="205"/>
    </location>
</feature>
<keyword evidence="1" id="KW-0472">Membrane</keyword>
<evidence type="ECO:0000256" key="1">
    <source>
        <dbReference type="SAM" id="Phobius"/>
    </source>
</evidence>
<dbReference type="Proteomes" id="UP000039865">
    <property type="component" value="Unassembled WGS sequence"/>
</dbReference>
<feature type="transmembrane region" description="Helical" evidence="1">
    <location>
        <begin position="54"/>
        <end position="74"/>
    </location>
</feature>
<dbReference type="InterPro" id="IPR051843">
    <property type="entry name" value="CPA1_transporter"/>
</dbReference>
<feature type="transmembrane region" description="Helical" evidence="1">
    <location>
        <begin position="12"/>
        <end position="33"/>
    </location>
</feature>
<dbReference type="GO" id="GO:0098662">
    <property type="term" value="P:inorganic cation transmembrane transport"/>
    <property type="evidence" value="ECO:0007669"/>
    <property type="project" value="TreeGrafter"/>
</dbReference>
<proteinExistence type="predicted"/>
<feature type="transmembrane region" description="Helical" evidence="1">
    <location>
        <begin position="111"/>
        <end position="134"/>
    </location>
</feature>
<dbReference type="AlphaFoldDB" id="A0A078B413"/>
<evidence type="ECO:0000313" key="3">
    <source>
        <dbReference type="Proteomes" id="UP000039865"/>
    </source>
</evidence>
<feature type="transmembrane region" description="Helical" evidence="1">
    <location>
        <begin position="140"/>
        <end position="166"/>
    </location>
</feature>
<organism evidence="2 3">
    <name type="scientific">Stylonychia lemnae</name>
    <name type="common">Ciliate</name>
    <dbReference type="NCBI Taxonomy" id="5949"/>
    <lineage>
        <taxon>Eukaryota</taxon>
        <taxon>Sar</taxon>
        <taxon>Alveolata</taxon>
        <taxon>Ciliophora</taxon>
        <taxon>Intramacronucleata</taxon>
        <taxon>Spirotrichea</taxon>
        <taxon>Stichotrichia</taxon>
        <taxon>Sporadotrichida</taxon>
        <taxon>Oxytrichidae</taxon>
        <taxon>Stylonychinae</taxon>
        <taxon>Stylonychia</taxon>
    </lineage>
</organism>